<evidence type="ECO:0000256" key="20">
    <source>
        <dbReference type="ARBA" id="ARBA00023242"/>
    </source>
</evidence>
<evidence type="ECO:0000256" key="5">
    <source>
        <dbReference type="ARBA" id="ARBA00022490"/>
    </source>
</evidence>
<evidence type="ECO:0000256" key="12">
    <source>
        <dbReference type="ARBA" id="ARBA00022989"/>
    </source>
</evidence>
<reference evidence="30 31" key="1">
    <citation type="submission" date="2024-09" db="EMBL/GenBank/DDBJ databases">
        <title>A chromosome-level genome assembly of Gray's grenadier anchovy, Coilia grayii.</title>
        <authorList>
            <person name="Fu Z."/>
        </authorList>
    </citation>
    <scope>NUCLEOTIDE SEQUENCE [LARGE SCALE GENOMIC DNA]</scope>
    <source>
        <strain evidence="30">G4</strain>
        <tissue evidence="30">Muscle</tissue>
    </source>
</reference>
<evidence type="ECO:0000256" key="14">
    <source>
        <dbReference type="ARBA" id="ARBA00023054"/>
    </source>
</evidence>
<keyword evidence="8" id="KW-0221">Differentiation</keyword>
<dbReference type="FunFam" id="2.60.40.1390:FF:000001">
    <property type="entry name" value="Myelin gene regulatory factor"/>
    <property type="match status" value="1"/>
</dbReference>
<evidence type="ECO:0000259" key="29">
    <source>
        <dbReference type="PROSITE" id="PS51688"/>
    </source>
</evidence>
<feature type="transmembrane region" description="Helical" evidence="27">
    <location>
        <begin position="559"/>
        <end position="579"/>
    </location>
</feature>
<evidence type="ECO:0000256" key="11">
    <source>
        <dbReference type="ARBA" id="ARBA00022824"/>
    </source>
</evidence>
<dbReference type="InterPro" id="IPR026932">
    <property type="entry name" value="MYRF_ICA"/>
</dbReference>
<dbReference type="InterPro" id="IPR051577">
    <property type="entry name" value="MRF-like"/>
</dbReference>
<comment type="similarity">
    <text evidence="4">Belongs to the MRF family.</text>
</comment>
<keyword evidence="5" id="KW-0963">Cytoplasm</keyword>
<feature type="domain" description="NDT80" evidence="28">
    <location>
        <begin position="79"/>
        <end position="334"/>
    </location>
</feature>
<dbReference type="GO" id="GO:0005634">
    <property type="term" value="C:nucleus"/>
    <property type="evidence" value="ECO:0007669"/>
    <property type="project" value="UniProtKB-SubCell"/>
</dbReference>
<feature type="domain" description="Peptidase S74" evidence="29">
    <location>
        <begin position="380"/>
        <end position="488"/>
    </location>
</feature>
<dbReference type="AlphaFoldDB" id="A0ABD1K3R1"/>
<dbReference type="FunFam" id="2.60.40.1390:FF:000011">
    <property type="entry name" value="Myelin regulatory factor-like"/>
    <property type="match status" value="1"/>
</dbReference>
<comment type="function">
    <text evidence="21">Membrane-bound part that has no transcription factor activity and remains attached to the endoplasmic reticulum membrane following cleavage.</text>
</comment>
<evidence type="ECO:0000256" key="2">
    <source>
        <dbReference type="ARBA" id="ARBA00004389"/>
    </source>
</evidence>
<keyword evidence="6" id="KW-0645">Protease</keyword>
<evidence type="ECO:0000256" key="8">
    <source>
        <dbReference type="ARBA" id="ARBA00022782"/>
    </source>
</evidence>
<keyword evidence="18" id="KW-0804">Transcription</keyword>
<dbReference type="PROSITE" id="PS51517">
    <property type="entry name" value="NDT80"/>
    <property type="match status" value="1"/>
</dbReference>
<comment type="subcellular location">
    <subcellularLocation>
        <location evidence="3">Cytoplasm</location>
    </subcellularLocation>
    <subcellularLocation>
        <location evidence="2">Endoplasmic reticulum membrane</location>
        <topology evidence="2">Single-pass membrane protein</topology>
    </subcellularLocation>
    <subcellularLocation>
        <location evidence="1">Nucleus</location>
    </subcellularLocation>
</comment>
<dbReference type="InterPro" id="IPR025719">
    <property type="entry name" value="MYRF_C2"/>
</dbReference>
<comment type="function">
    <text evidence="22">Constitutes a precursor of the transcription factor. Mediates the autocatalytic cleavage that releases the Myelin regulatory factor, N-terminal component that specifically activates transcription of central nervous system (CNS) myelin genes.</text>
</comment>
<dbReference type="SUPFAM" id="SSF49417">
    <property type="entry name" value="p53-like transcription factors"/>
    <property type="match status" value="1"/>
</dbReference>
<evidence type="ECO:0000256" key="3">
    <source>
        <dbReference type="ARBA" id="ARBA00004496"/>
    </source>
</evidence>
<evidence type="ECO:0000313" key="30">
    <source>
        <dbReference type="EMBL" id="KAL2093770.1"/>
    </source>
</evidence>
<dbReference type="GO" id="GO:0030154">
    <property type="term" value="P:cell differentiation"/>
    <property type="evidence" value="ECO:0007669"/>
    <property type="project" value="UniProtKB-KW"/>
</dbReference>
<protein>
    <recommendedName>
        <fullName evidence="23">Myelin regulatory factor</fullName>
    </recommendedName>
    <alternativeName>
        <fullName evidence="24">Myelin gene regulatory factor</fullName>
    </alternativeName>
</protein>
<comment type="caution">
    <text evidence="30">The sequence shown here is derived from an EMBL/GenBank/DDBJ whole genome shotgun (WGS) entry which is preliminary data.</text>
</comment>
<dbReference type="InterPro" id="IPR008967">
    <property type="entry name" value="p53-like_TF_DNA-bd_sf"/>
</dbReference>
<feature type="compositionally biased region" description="Low complexity" evidence="26">
    <location>
        <begin position="647"/>
        <end position="663"/>
    </location>
</feature>
<evidence type="ECO:0000256" key="4">
    <source>
        <dbReference type="ARBA" id="ARBA00008221"/>
    </source>
</evidence>
<name>A0ABD1K3R1_9TELE</name>
<feature type="region of interest" description="Disordered" evidence="26">
    <location>
        <begin position="86"/>
        <end position="111"/>
    </location>
</feature>
<evidence type="ECO:0000259" key="28">
    <source>
        <dbReference type="PROSITE" id="PS51517"/>
    </source>
</evidence>
<evidence type="ECO:0000256" key="19">
    <source>
        <dbReference type="ARBA" id="ARBA00023180"/>
    </source>
</evidence>
<dbReference type="Pfam" id="PF13888">
    <property type="entry name" value="MRF_C2"/>
    <property type="match status" value="1"/>
</dbReference>
<sequence length="879" mass="97015">MAEQQQEWEWTQQSHTDPHMLRTMTPENMCHMTPPPPMPPHPHYPSMHRDMYLKPEPMISQYPIGPAGNGGGDMQQSQMLHQLLQHPQQGPDGIPVHQSKKRKHSDSPNSTLNAQILSGIIKQEPEGLMQDAESSYLDPNYQCIKWQPHQQNKWASLYDANGKELPLPTYRVDADKGFNFSLADDAFVCQKKNHFQVTVYIGMLGDPKYVKTSEGLQPIECFYLKLNGVKLEAMNQTINVEQSQSDRSKRPFKPVLVTLPPEQVTKVTVGRLHFSETTANNMRKKGKPNPDQRYFMLVVALQAQSHSQSFTVAAQVSERIIVRASNPGQFENDSEVLWQRGQMPDSVYHHGRVGINTDRPDEAMVIHGNLKVMGSLVHPSDIRAKENVQEVDTTDNLKRISQMRLVHYQYKPEFAASVGIDSTEETGVIAQEVQQILPDAVKEGGDVVCSNGETIPNLLVVNKDRIFMENVGAVKELCKLTDNLETRIDELERWSRKLAKLRRLDSMKSTISGGTVSQSGSQFSRTGSGPLKKKTAKAGGKSPTPEPGCVSQRFLQGTILALVVIMAFSVISMSVLYVLNLHHHASVIQSDGSSSARGSARNAVYSPRAYPSGAPGTSPPFTSLPNHVVATEVTNQSSTSVLPSTNQTTTDISIPSPTQPSISKKAKSRPLDKDSRGRNRLGHTSNPLFSKAKRPLPPDVSAGGGSNRLPGGQPPPRRQRSAHTAEGQSSYPSISVLYILETDQEITTKTCPIPDDCRAGQYSFTVPLHKNVSSSMSHLTLHMISEESVCVQQCGVTLGRLCPDHTGTTLPPRLEAITEGTDHLWSIPVLSFQDVTYHFRVSASGVVSCSSEEEESVSEEDEVSSPFSDYHFLIQSSCP</sequence>
<dbReference type="GO" id="GO:0003700">
    <property type="term" value="F:DNA-binding transcription factor activity"/>
    <property type="evidence" value="ECO:0007669"/>
    <property type="project" value="UniProtKB-UniRule"/>
</dbReference>
<dbReference type="CDD" id="cd10144">
    <property type="entry name" value="Peptidase_S74_CIMCD"/>
    <property type="match status" value="1"/>
</dbReference>
<organism evidence="30 31">
    <name type="scientific">Coilia grayii</name>
    <name type="common">Gray's grenadier anchovy</name>
    <dbReference type="NCBI Taxonomy" id="363190"/>
    <lineage>
        <taxon>Eukaryota</taxon>
        <taxon>Metazoa</taxon>
        <taxon>Chordata</taxon>
        <taxon>Craniata</taxon>
        <taxon>Vertebrata</taxon>
        <taxon>Euteleostomi</taxon>
        <taxon>Actinopterygii</taxon>
        <taxon>Neopterygii</taxon>
        <taxon>Teleostei</taxon>
        <taxon>Clupei</taxon>
        <taxon>Clupeiformes</taxon>
        <taxon>Clupeoidei</taxon>
        <taxon>Engraulidae</taxon>
        <taxon>Coilinae</taxon>
        <taxon>Coilia</taxon>
    </lineage>
</organism>
<dbReference type="EMBL" id="JBHFQA010000009">
    <property type="protein sequence ID" value="KAL2093770.1"/>
    <property type="molecule type" value="Genomic_DNA"/>
</dbReference>
<dbReference type="GO" id="GO:0006508">
    <property type="term" value="P:proteolysis"/>
    <property type="evidence" value="ECO:0007669"/>
    <property type="project" value="UniProtKB-KW"/>
</dbReference>
<dbReference type="GO" id="GO:0003677">
    <property type="term" value="F:DNA binding"/>
    <property type="evidence" value="ECO:0007669"/>
    <property type="project" value="UniProtKB-KW"/>
</dbReference>
<keyword evidence="11" id="KW-0256">Endoplasmic reticulum</keyword>
<proteinExistence type="inferred from homology"/>
<dbReference type="GO" id="GO:0008233">
    <property type="term" value="F:peptidase activity"/>
    <property type="evidence" value="ECO:0007669"/>
    <property type="project" value="UniProtKB-KW"/>
</dbReference>
<feature type="region of interest" description="Disordered" evidence="26">
    <location>
        <begin position="510"/>
        <end position="548"/>
    </location>
</feature>
<evidence type="ECO:0000256" key="6">
    <source>
        <dbReference type="ARBA" id="ARBA00022670"/>
    </source>
</evidence>
<feature type="compositionally biased region" description="Low complexity" evidence="26">
    <location>
        <begin position="1"/>
        <end position="13"/>
    </location>
</feature>
<evidence type="ECO:0000256" key="23">
    <source>
        <dbReference type="ARBA" id="ARBA00067854"/>
    </source>
</evidence>
<evidence type="ECO:0000256" key="27">
    <source>
        <dbReference type="SAM" id="Phobius"/>
    </source>
</evidence>
<keyword evidence="9" id="KW-0378">Hydrolase</keyword>
<evidence type="ECO:0000256" key="9">
    <source>
        <dbReference type="ARBA" id="ARBA00022801"/>
    </source>
</evidence>
<evidence type="ECO:0000256" key="17">
    <source>
        <dbReference type="ARBA" id="ARBA00023159"/>
    </source>
</evidence>
<keyword evidence="7 27" id="KW-0812">Transmembrane</keyword>
<evidence type="ECO:0000256" key="21">
    <source>
        <dbReference type="ARBA" id="ARBA00057438"/>
    </source>
</evidence>
<feature type="compositionally biased region" description="Polar residues" evidence="26">
    <location>
        <begin position="634"/>
        <end position="646"/>
    </location>
</feature>
<keyword evidence="20" id="KW-0539">Nucleus</keyword>
<gene>
    <name evidence="30" type="ORF">ACEWY4_011082</name>
</gene>
<evidence type="ECO:0000256" key="10">
    <source>
        <dbReference type="ARBA" id="ARBA00022813"/>
    </source>
</evidence>
<evidence type="ECO:0000313" key="31">
    <source>
        <dbReference type="Proteomes" id="UP001591681"/>
    </source>
</evidence>
<keyword evidence="31" id="KW-1185">Reference proteome</keyword>
<evidence type="ECO:0000256" key="1">
    <source>
        <dbReference type="ARBA" id="ARBA00004123"/>
    </source>
</evidence>
<dbReference type="InterPro" id="IPR030392">
    <property type="entry name" value="S74_ICA"/>
</dbReference>
<dbReference type="Gene3D" id="2.60.40.1390">
    <property type="entry name" value="NDT80 DNA-binding domain"/>
    <property type="match status" value="1"/>
</dbReference>
<feature type="region of interest" description="Disordered" evidence="26">
    <location>
        <begin position="634"/>
        <end position="729"/>
    </location>
</feature>
<accession>A0ABD1K3R1</accession>
<keyword evidence="13" id="KW-0805">Transcription regulation</keyword>
<dbReference type="Pfam" id="PF13884">
    <property type="entry name" value="Peptidase_S74"/>
    <property type="match status" value="1"/>
</dbReference>
<evidence type="ECO:0000256" key="13">
    <source>
        <dbReference type="ARBA" id="ARBA00023015"/>
    </source>
</evidence>
<evidence type="ECO:0000256" key="7">
    <source>
        <dbReference type="ARBA" id="ARBA00022692"/>
    </source>
</evidence>
<dbReference type="Pfam" id="PF13887">
    <property type="entry name" value="MYRF_ICA"/>
    <property type="match status" value="1"/>
</dbReference>
<keyword evidence="15 25" id="KW-0238">DNA-binding</keyword>
<feature type="DNA-binding region" description="NDT80" evidence="25">
    <location>
        <begin position="79"/>
        <end position="334"/>
    </location>
</feature>
<keyword evidence="16 27" id="KW-0472">Membrane</keyword>
<evidence type="ECO:0000256" key="16">
    <source>
        <dbReference type="ARBA" id="ARBA00023136"/>
    </source>
</evidence>
<dbReference type="InterPro" id="IPR024061">
    <property type="entry name" value="NDT80_DNA-bd_dom"/>
</dbReference>
<feature type="region of interest" description="Disordered" evidence="26">
    <location>
        <begin position="1"/>
        <end position="22"/>
    </location>
</feature>
<dbReference type="Proteomes" id="UP001591681">
    <property type="component" value="Unassembled WGS sequence"/>
</dbReference>
<feature type="compositionally biased region" description="Polar residues" evidence="26">
    <location>
        <begin position="510"/>
        <end position="527"/>
    </location>
</feature>
<dbReference type="PANTHER" id="PTHR13029">
    <property type="match status" value="1"/>
</dbReference>
<evidence type="ECO:0000256" key="24">
    <source>
        <dbReference type="ARBA" id="ARBA00075238"/>
    </source>
</evidence>
<dbReference type="PANTHER" id="PTHR13029:SF16">
    <property type="entry name" value="MYELIN REGULATORY FACTOR"/>
    <property type="match status" value="1"/>
</dbReference>
<keyword evidence="10" id="KW-0068">Autocatalytic cleavage</keyword>
<keyword evidence="12 27" id="KW-1133">Transmembrane helix</keyword>
<evidence type="ECO:0000256" key="25">
    <source>
        <dbReference type="PROSITE-ProRule" id="PRU00850"/>
    </source>
</evidence>
<evidence type="ECO:0000256" key="22">
    <source>
        <dbReference type="ARBA" id="ARBA00060149"/>
    </source>
</evidence>
<dbReference type="InterPro" id="IPR037141">
    <property type="entry name" value="NDT80_DNA-bd_dom_sf"/>
</dbReference>
<dbReference type="Pfam" id="PF05224">
    <property type="entry name" value="NDT80_PhoG"/>
    <property type="match status" value="1"/>
</dbReference>
<evidence type="ECO:0000256" key="26">
    <source>
        <dbReference type="SAM" id="MobiDB-lite"/>
    </source>
</evidence>
<evidence type="ECO:0000256" key="18">
    <source>
        <dbReference type="ARBA" id="ARBA00023163"/>
    </source>
</evidence>
<dbReference type="PROSITE" id="PS51688">
    <property type="entry name" value="ICA"/>
    <property type="match status" value="1"/>
</dbReference>
<dbReference type="GO" id="GO:0005789">
    <property type="term" value="C:endoplasmic reticulum membrane"/>
    <property type="evidence" value="ECO:0007669"/>
    <property type="project" value="UniProtKB-SubCell"/>
</dbReference>
<keyword evidence="19" id="KW-0325">Glycoprotein</keyword>
<keyword evidence="17" id="KW-0010">Activator</keyword>
<evidence type="ECO:0000256" key="15">
    <source>
        <dbReference type="ARBA" id="ARBA00023125"/>
    </source>
</evidence>
<keyword evidence="14" id="KW-0175">Coiled coil</keyword>